<keyword evidence="16" id="KW-0175">Coiled coil</keyword>
<dbReference type="GO" id="GO:0140955">
    <property type="term" value="F:histone H3K36 trimethyltransferase activity"/>
    <property type="evidence" value="ECO:0007669"/>
    <property type="project" value="UniProtKB-EC"/>
</dbReference>
<dbReference type="STRING" id="294747.C5M534"/>
<dbReference type="PROSITE" id="PS50868">
    <property type="entry name" value="POST_SET"/>
    <property type="match status" value="1"/>
</dbReference>
<dbReference type="Gene3D" id="2.170.270.10">
    <property type="entry name" value="SET domain"/>
    <property type="match status" value="1"/>
</dbReference>
<comment type="function">
    <text evidence="1">Histone methyltransferase that trimethylates histone H3 'Lys-36' forming H3K36me3. Involved in transcription elongation as well as in transcription repression.</text>
</comment>
<evidence type="ECO:0000256" key="17">
    <source>
        <dbReference type="SAM" id="MobiDB-lite"/>
    </source>
</evidence>
<dbReference type="KEGG" id="ctp:CTRG_02012"/>
<dbReference type="PROSITE" id="PS51568">
    <property type="entry name" value="SAM_MT43_SET2_1"/>
    <property type="match status" value="1"/>
</dbReference>
<evidence type="ECO:0000259" key="20">
    <source>
        <dbReference type="PROSITE" id="PS50868"/>
    </source>
</evidence>
<dbReference type="GO" id="GO:0006353">
    <property type="term" value="P:DNA-templated transcription termination"/>
    <property type="evidence" value="ECO:0007669"/>
    <property type="project" value="EnsemblFungi"/>
</dbReference>
<dbReference type="InterPro" id="IPR001214">
    <property type="entry name" value="SET_dom"/>
</dbReference>
<dbReference type="GO" id="GO:0006283">
    <property type="term" value="P:transcription-coupled nucleotide-excision repair"/>
    <property type="evidence" value="ECO:0007669"/>
    <property type="project" value="EnsemblFungi"/>
</dbReference>
<evidence type="ECO:0000256" key="8">
    <source>
        <dbReference type="ARBA" id="ARBA00022603"/>
    </source>
</evidence>
<feature type="domain" description="SET" evidence="19">
    <location>
        <begin position="147"/>
        <end position="264"/>
    </location>
</feature>
<proteinExistence type="predicted"/>
<organism evidence="22 23">
    <name type="scientific">Candida tropicalis (strain ATCC MYA-3404 / T1)</name>
    <name type="common">Yeast</name>
    <dbReference type="NCBI Taxonomy" id="294747"/>
    <lineage>
        <taxon>Eukaryota</taxon>
        <taxon>Fungi</taxon>
        <taxon>Dikarya</taxon>
        <taxon>Ascomycota</taxon>
        <taxon>Saccharomycotina</taxon>
        <taxon>Pichiomycetes</taxon>
        <taxon>Debaryomycetaceae</taxon>
        <taxon>Candida/Lodderomyces clade</taxon>
        <taxon>Candida</taxon>
    </lineage>
</organism>
<evidence type="ECO:0000313" key="23">
    <source>
        <dbReference type="Proteomes" id="UP000002037"/>
    </source>
</evidence>
<keyword evidence="11" id="KW-0805">Transcription regulation</keyword>
<dbReference type="GO" id="GO:0045128">
    <property type="term" value="P:negative regulation of reciprocal meiotic recombination"/>
    <property type="evidence" value="ECO:0007669"/>
    <property type="project" value="EnsemblFungi"/>
</dbReference>
<dbReference type="CDD" id="cd00201">
    <property type="entry name" value="WW"/>
    <property type="match status" value="1"/>
</dbReference>
<dbReference type="GO" id="GO:0030174">
    <property type="term" value="P:regulation of DNA-templated DNA replication initiation"/>
    <property type="evidence" value="ECO:0007669"/>
    <property type="project" value="EnsemblFungi"/>
</dbReference>
<feature type="domain" description="WW" evidence="18">
    <location>
        <begin position="534"/>
        <end position="568"/>
    </location>
</feature>
<comment type="subcellular location">
    <subcellularLocation>
        <location evidence="3">Chromosome</location>
    </subcellularLocation>
    <subcellularLocation>
        <location evidence="2">Nucleus</location>
    </subcellularLocation>
</comment>
<evidence type="ECO:0000256" key="4">
    <source>
        <dbReference type="ARBA" id="ARBA00012178"/>
    </source>
</evidence>
<dbReference type="Proteomes" id="UP000002037">
    <property type="component" value="Unassembled WGS sequence"/>
</dbReference>
<dbReference type="PROSITE" id="PS51215">
    <property type="entry name" value="AWS"/>
    <property type="match status" value="1"/>
</dbReference>
<dbReference type="PROSITE" id="PS50020">
    <property type="entry name" value="WW_DOMAIN_2"/>
    <property type="match status" value="1"/>
</dbReference>
<accession>C5M534</accession>
<dbReference type="InterPro" id="IPR050777">
    <property type="entry name" value="SET2_Histone-Lys_MeTrsfase"/>
</dbReference>
<keyword evidence="10" id="KW-0949">S-adenosyl-L-methionine</keyword>
<comment type="catalytic activity">
    <reaction evidence="15">
        <text>L-lysyl(36)-[histone H3] + 3 S-adenosyl-L-methionine = N(6),N(6),N(6)-trimethyl-L-lysyl(36)-[histone H3] + 3 S-adenosyl-L-homocysteine + 3 H(+)</text>
        <dbReference type="Rhea" id="RHEA:60324"/>
        <dbReference type="Rhea" id="RHEA-COMP:9785"/>
        <dbReference type="Rhea" id="RHEA-COMP:15536"/>
        <dbReference type="ChEBI" id="CHEBI:15378"/>
        <dbReference type="ChEBI" id="CHEBI:29969"/>
        <dbReference type="ChEBI" id="CHEBI:57856"/>
        <dbReference type="ChEBI" id="CHEBI:59789"/>
        <dbReference type="ChEBI" id="CHEBI:61961"/>
        <dbReference type="EC" id="2.1.1.359"/>
    </reaction>
</comment>
<dbReference type="PANTHER" id="PTHR22884">
    <property type="entry name" value="SET DOMAIN PROTEINS"/>
    <property type="match status" value="1"/>
</dbReference>
<feature type="region of interest" description="Disordered" evidence="17">
    <location>
        <begin position="561"/>
        <end position="587"/>
    </location>
</feature>
<evidence type="ECO:0000259" key="21">
    <source>
        <dbReference type="PROSITE" id="PS51215"/>
    </source>
</evidence>
<dbReference type="GO" id="GO:0030437">
    <property type="term" value="P:ascospore formation"/>
    <property type="evidence" value="ECO:0007669"/>
    <property type="project" value="EnsemblFungi"/>
</dbReference>
<feature type="compositionally biased region" description="Basic residues" evidence="17">
    <location>
        <begin position="644"/>
        <end position="668"/>
    </location>
</feature>
<dbReference type="CDD" id="cd19172">
    <property type="entry name" value="SET_SETD2"/>
    <property type="match status" value="1"/>
</dbReference>
<dbReference type="InterPro" id="IPR038190">
    <property type="entry name" value="SRI_sf"/>
</dbReference>
<dbReference type="Pfam" id="PF17907">
    <property type="entry name" value="AWS"/>
    <property type="match status" value="1"/>
</dbReference>
<feature type="compositionally biased region" description="Polar residues" evidence="17">
    <location>
        <begin position="1"/>
        <end position="16"/>
    </location>
</feature>
<dbReference type="GO" id="GO:0005829">
    <property type="term" value="C:cytosol"/>
    <property type="evidence" value="ECO:0007669"/>
    <property type="project" value="EnsemblFungi"/>
</dbReference>
<keyword evidence="12" id="KW-0804">Transcription</keyword>
<dbReference type="InterPro" id="IPR013257">
    <property type="entry name" value="SRI"/>
</dbReference>
<dbReference type="GO" id="GO:0005634">
    <property type="term" value="C:nucleus"/>
    <property type="evidence" value="ECO:0007669"/>
    <property type="project" value="UniProtKB-SubCell"/>
</dbReference>
<dbReference type="GO" id="GO:0060195">
    <property type="term" value="P:negative regulation of antisense RNA transcription"/>
    <property type="evidence" value="ECO:0007669"/>
    <property type="project" value="EnsemblFungi"/>
</dbReference>
<dbReference type="SUPFAM" id="SSF82199">
    <property type="entry name" value="SET domain"/>
    <property type="match status" value="1"/>
</dbReference>
<evidence type="ECO:0000256" key="1">
    <source>
        <dbReference type="ARBA" id="ARBA00003901"/>
    </source>
</evidence>
<evidence type="ECO:0000256" key="3">
    <source>
        <dbReference type="ARBA" id="ARBA00004286"/>
    </source>
</evidence>
<keyword evidence="8" id="KW-0489">Methyltransferase</keyword>
<dbReference type="InterPro" id="IPR003616">
    <property type="entry name" value="Post-SET_dom"/>
</dbReference>
<evidence type="ECO:0000256" key="7">
    <source>
        <dbReference type="ARBA" id="ARBA00022491"/>
    </source>
</evidence>
<keyword evidence="6" id="KW-0158">Chromosome</keyword>
<dbReference type="Gene3D" id="2.20.70.10">
    <property type="match status" value="1"/>
</dbReference>
<dbReference type="InterPro" id="IPR006560">
    <property type="entry name" value="AWS_dom"/>
</dbReference>
<keyword evidence="9" id="KW-0808">Transferase</keyword>
<reference evidence="22 23" key="1">
    <citation type="journal article" date="2009" name="Nature">
        <title>Evolution of pathogenicity and sexual reproduction in eight Candida genomes.</title>
        <authorList>
            <person name="Butler G."/>
            <person name="Rasmussen M.D."/>
            <person name="Lin M.F."/>
            <person name="Santos M.A."/>
            <person name="Sakthikumar S."/>
            <person name="Munro C.A."/>
            <person name="Rheinbay E."/>
            <person name="Grabherr M."/>
            <person name="Forche A."/>
            <person name="Reedy J.L."/>
            <person name="Agrafioti I."/>
            <person name="Arnaud M.B."/>
            <person name="Bates S."/>
            <person name="Brown A.J."/>
            <person name="Brunke S."/>
            <person name="Costanzo M.C."/>
            <person name="Fitzpatrick D.A."/>
            <person name="de Groot P.W."/>
            <person name="Harris D."/>
            <person name="Hoyer L.L."/>
            <person name="Hube B."/>
            <person name="Klis F.M."/>
            <person name="Kodira C."/>
            <person name="Lennard N."/>
            <person name="Logue M.E."/>
            <person name="Martin R."/>
            <person name="Neiman A.M."/>
            <person name="Nikolaou E."/>
            <person name="Quail M.A."/>
            <person name="Quinn J."/>
            <person name="Santos M.C."/>
            <person name="Schmitzberger F.F."/>
            <person name="Sherlock G."/>
            <person name="Shah P."/>
            <person name="Silverstein K.A."/>
            <person name="Skrzypek M.S."/>
            <person name="Soll D."/>
            <person name="Staggs R."/>
            <person name="Stansfield I."/>
            <person name="Stumpf M.P."/>
            <person name="Sudbery P.E."/>
            <person name="Srikantha T."/>
            <person name="Zeng Q."/>
            <person name="Berman J."/>
            <person name="Berriman M."/>
            <person name="Heitman J."/>
            <person name="Gow N.A."/>
            <person name="Lorenz M.C."/>
            <person name="Birren B.W."/>
            <person name="Kellis M."/>
            <person name="Cuomo C.A."/>
        </authorList>
    </citation>
    <scope>NUCLEOTIDE SEQUENCE [LARGE SCALE GENOMIC DNA]</scope>
    <source>
        <strain evidence="23">ATCC MYA-3404 / T1</strain>
    </source>
</reference>
<dbReference type="Pfam" id="PF08711">
    <property type="entry name" value="Med26"/>
    <property type="match status" value="1"/>
</dbReference>
<dbReference type="GO" id="GO:0009302">
    <property type="term" value="P:sno(s)RNA transcription"/>
    <property type="evidence" value="ECO:0007669"/>
    <property type="project" value="EnsemblFungi"/>
</dbReference>
<evidence type="ECO:0000256" key="11">
    <source>
        <dbReference type="ARBA" id="ARBA00023015"/>
    </source>
</evidence>
<dbReference type="Gene3D" id="1.10.1740.100">
    <property type="entry name" value="Set2, Rpb1 interacting domain"/>
    <property type="match status" value="1"/>
</dbReference>
<dbReference type="PROSITE" id="PS01159">
    <property type="entry name" value="WW_DOMAIN_1"/>
    <property type="match status" value="1"/>
</dbReference>
<evidence type="ECO:0000256" key="14">
    <source>
        <dbReference type="ARBA" id="ARBA00030091"/>
    </source>
</evidence>
<dbReference type="SMART" id="SM00317">
    <property type="entry name" value="SET"/>
    <property type="match status" value="1"/>
</dbReference>
<dbReference type="OrthoDB" id="422362at2759"/>
<dbReference type="InterPro" id="IPR036020">
    <property type="entry name" value="WW_dom_sf"/>
</dbReference>
<dbReference type="InterPro" id="IPR017923">
    <property type="entry name" value="TFIIS_N"/>
</dbReference>
<name>C5M534_CANTT</name>
<dbReference type="AlphaFoldDB" id="C5M534"/>
<dbReference type="GO" id="GO:0006354">
    <property type="term" value="P:DNA-templated transcription elongation"/>
    <property type="evidence" value="ECO:0007669"/>
    <property type="project" value="EnsemblFungi"/>
</dbReference>
<evidence type="ECO:0000256" key="5">
    <source>
        <dbReference type="ARBA" id="ARBA00018028"/>
    </source>
</evidence>
<feature type="coiled-coil region" evidence="16">
    <location>
        <begin position="595"/>
        <end position="622"/>
    </location>
</feature>
<feature type="compositionally biased region" description="Low complexity" evidence="17">
    <location>
        <begin position="24"/>
        <end position="37"/>
    </location>
</feature>
<feature type="region of interest" description="Disordered" evidence="17">
    <location>
        <begin position="623"/>
        <end position="676"/>
    </location>
</feature>
<feature type="domain" description="Post-SET" evidence="20">
    <location>
        <begin position="271"/>
        <end position="287"/>
    </location>
</feature>
<dbReference type="SUPFAM" id="SSF51045">
    <property type="entry name" value="WW domain"/>
    <property type="match status" value="1"/>
</dbReference>
<dbReference type="PROSITE" id="PS50280">
    <property type="entry name" value="SET"/>
    <property type="match status" value="1"/>
</dbReference>
<evidence type="ECO:0000259" key="18">
    <source>
        <dbReference type="PROSITE" id="PS50020"/>
    </source>
</evidence>
<dbReference type="VEuPathDB" id="FungiDB:CTRG_02012"/>
<keyword evidence="7" id="KW-0678">Repressor</keyword>
<dbReference type="InterPro" id="IPR001202">
    <property type="entry name" value="WW_dom"/>
</dbReference>
<dbReference type="FunFam" id="2.170.270.10:FF:000033">
    <property type="entry name" value="Histone-lysine N-methyltransferase"/>
    <property type="match status" value="1"/>
</dbReference>
<dbReference type="GO" id="GO:0003723">
    <property type="term" value="F:RNA binding"/>
    <property type="evidence" value="ECO:0007669"/>
    <property type="project" value="EnsemblFungi"/>
</dbReference>
<evidence type="ECO:0000256" key="9">
    <source>
        <dbReference type="ARBA" id="ARBA00022679"/>
    </source>
</evidence>
<dbReference type="InterPro" id="IPR025788">
    <property type="entry name" value="Set2_fungi"/>
</dbReference>
<feature type="region of interest" description="Disordered" evidence="17">
    <location>
        <begin position="1"/>
        <end position="38"/>
    </location>
</feature>
<protein>
    <recommendedName>
        <fullName evidence="5">Histone-lysine N-methyltransferase, H3 lysine-36 specific</fullName>
        <ecNumber evidence="4">2.1.1.359</ecNumber>
    </recommendedName>
    <alternativeName>
        <fullName evidence="14">SET domain-containing protein 2</fullName>
    </alternativeName>
</protein>
<evidence type="ECO:0000256" key="2">
    <source>
        <dbReference type="ARBA" id="ARBA00004123"/>
    </source>
</evidence>
<dbReference type="InterPro" id="IPR044437">
    <property type="entry name" value="SETD2/Set2_SET"/>
</dbReference>
<sequence length="782" mass="89972">MSSLTPEDTKSSSSVVEGQEYENESSITSTNRSTSSIKPMKQRNIQLFNDVEDKTQEALGTFTEIGDCIYHTKNIGAPMKKNTINKHKPEFMTCDCQEEWDGELRKNLACGEDSNCINRITSVECINKHCSCGEDCENQRFQKKLYSKVSVFQTELKGYGLKSEEIINENQFIYEYIGEVINETDFRKRMIEYDLENYKHFYFMMLDHDSFIDATKKGCLARFANHSCNPNAYVDKWVVGDKLRMGIFAKRRIEKGEEITFDYNVDRYGAQSQPCYCGEPNCIKFMGGKTQTDAALLLPEVLADALGVTPKQEKQWLKENKSIRKDQQSDESKINEKFVQSIEALPLTEFDVSKIMSALMKCQEILIIDKLVERIYKTNDSDINGSLVRFHGYKTMSNLLQEILSKNNDDILQQDKDELICKIFEILLKWPALSKNKISSAQIEEVVQDIQSGSNNEKIKQLADELLKKWSVLEMAYRIPKSEINTVDISGIARTSNSPEPLTATTATSTTTTVIPNATSPQQGMRPRPGDMNYGLPMNWTSAYDAGSGKYYYYHKVTQQSSWDRPPGSLPLGPKPPIGPGINGKINKYNETDLARREELRLQQEKQQKLREIEERQRHIREIIEQNKSQNSTPVPESNDKQRTNKPHHSVHNHQKEHKHKEHKHKHGNGNGNEQLDVKKVEKQWKYLLAKHIPNYLKKYESEIGKDNIKGCAKELVATVTRGEMKLNPTSPAPVELDSKRLQKIKQLTHDYMEKFMNKYRSKKRKHDEEEQVDNGDKRVKN</sequence>
<dbReference type="GO" id="GO:0032259">
    <property type="term" value="P:methylation"/>
    <property type="evidence" value="ECO:0007669"/>
    <property type="project" value="UniProtKB-KW"/>
</dbReference>
<dbReference type="HOGENOM" id="CLU_008492_1_1_1"/>
<gene>
    <name evidence="22" type="ORF">CTRG_02012</name>
</gene>
<evidence type="ECO:0000256" key="6">
    <source>
        <dbReference type="ARBA" id="ARBA00022454"/>
    </source>
</evidence>
<dbReference type="SMART" id="SM00570">
    <property type="entry name" value="AWS"/>
    <property type="match status" value="1"/>
</dbReference>
<evidence type="ECO:0000256" key="15">
    <source>
        <dbReference type="ARBA" id="ARBA00047545"/>
    </source>
</evidence>
<dbReference type="GeneID" id="8296368"/>
<evidence type="ECO:0000259" key="19">
    <source>
        <dbReference type="PROSITE" id="PS50280"/>
    </source>
</evidence>
<evidence type="ECO:0000256" key="16">
    <source>
        <dbReference type="SAM" id="Coils"/>
    </source>
</evidence>
<dbReference type="EMBL" id="GG692396">
    <property type="protein sequence ID" value="EER35150.1"/>
    <property type="molecule type" value="Genomic_DNA"/>
</dbReference>
<dbReference type="Pfam" id="PF00397">
    <property type="entry name" value="WW"/>
    <property type="match status" value="1"/>
</dbReference>
<evidence type="ECO:0000256" key="10">
    <source>
        <dbReference type="ARBA" id="ARBA00022691"/>
    </source>
</evidence>
<dbReference type="SMART" id="SM00456">
    <property type="entry name" value="WW"/>
    <property type="match status" value="1"/>
</dbReference>
<dbReference type="Pfam" id="PF08236">
    <property type="entry name" value="SRI"/>
    <property type="match status" value="1"/>
</dbReference>
<evidence type="ECO:0000256" key="12">
    <source>
        <dbReference type="ARBA" id="ARBA00023163"/>
    </source>
</evidence>
<dbReference type="InterPro" id="IPR046341">
    <property type="entry name" value="SET_dom_sf"/>
</dbReference>
<evidence type="ECO:0000256" key="13">
    <source>
        <dbReference type="ARBA" id="ARBA00023242"/>
    </source>
</evidence>
<feature type="compositionally biased region" description="Polar residues" evidence="17">
    <location>
        <begin position="627"/>
        <end position="636"/>
    </location>
</feature>
<keyword evidence="13" id="KW-0539">Nucleus</keyword>
<evidence type="ECO:0000313" key="22">
    <source>
        <dbReference type="EMBL" id="EER35150.1"/>
    </source>
</evidence>
<feature type="region of interest" description="Disordered" evidence="17">
    <location>
        <begin position="758"/>
        <end position="782"/>
    </location>
</feature>
<dbReference type="EC" id="2.1.1.359" evidence="4"/>
<keyword evidence="23" id="KW-1185">Reference proteome</keyword>
<dbReference type="RefSeq" id="XP_002547705.1">
    <property type="nucleotide sequence ID" value="XM_002547659.1"/>
</dbReference>
<feature type="domain" description="AWS" evidence="21">
    <location>
        <begin position="89"/>
        <end position="145"/>
    </location>
</feature>
<dbReference type="GO" id="GO:0005694">
    <property type="term" value="C:chromosome"/>
    <property type="evidence" value="ECO:0007669"/>
    <property type="project" value="UniProtKB-SubCell"/>
</dbReference>
<dbReference type="eggNOG" id="KOG4442">
    <property type="taxonomic scope" value="Eukaryota"/>
</dbReference>
<dbReference type="Pfam" id="PF00856">
    <property type="entry name" value="SET"/>
    <property type="match status" value="1"/>
</dbReference>
<dbReference type="SMART" id="SM00508">
    <property type="entry name" value="PostSET"/>
    <property type="match status" value="1"/>
</dbReference>